<feature type="compositionally biased region" description="Basic and acidic residues" evidence="1">
    <location>
        <begin position="812"/>
        <end position="833"/>
    </location>
</feature>
<gene>
    <name evidence="2" type="ORF">NDR86_33720</name>
</gene>
<dbReference type="SUPFAM" id="SSF56399">
    <property type="entry name" value="ADP-ribosylation"/>
    <property type="match status" value="1"/>
</dbReference>
<dbReference type="GO" id="GO:0005576">
    <property type="term" value="C:extracellular region"/>
    <property type="evidence" value="ECO:0007669"/>
    <property type="project" value="InterPro"/>
</dbReference>
<dbReference type="GO" id="GO:0003950">
    <property type="term" value="F:NAD+ poly-ADP-ribosyltransferase activity"/>
    <property type="evidence" value="ECO:0007669"/>
    <property type="project" value="InterPro"/>
</dbReference>
<accession>A0A9X2EDR8</accession>
<feature type="compositionally biased region" description="Basic and acidic residues" evidence="1">
    <location>
        <begin position="285"/>
        <end position="298"/>
    </location>
</feature>
<dbReference type="AlphaFoldDB" id="A0A9X2EDR8"/>
<protein>
    <submittedName>
        <fullName evidence="2">Uncharacterized protein</fullName>
    </submittedName>
</protein>
<organism evidence="2 3">
    <name type="scientific">Nocardia pulmonis</name>
    <dbReference type="NCBI Taxonomy" id="2951408"/>
    <lineage>
        <taxon>Bacteria</taxon>
        <taxon>Bacillati</taxon>
        <taxon>Actinomycetota</taxon>
        <taxon>Actinomycetes</taxon>
        <taxon>Mycobacteriales</taxon>
        <taxon>Nocardiaceae</taxon>
        <taxon>Nocardia</taxon>
    </lineage>
</organism>
<feature type="compositionally biased region" description="Low complexity" evidence="1">
    <location>
        <begin position="834"/>
        <end position="845"/>
    </location>
</feature>
<feature type="compositionally biased region" description="Basic and acidic residues" evidence="1">
    <location>
        <begin position="563"/>
        <end position="572"/>
    </location>
</feature>
<comment type="caution">
    <text evidence="2">The sequence shown here is derived from an EMBL/GenBank/DDBJ whole genome shotgun (WGS) entry which is preliminary data.</text>
</comment>
<evidence type="ECO:0000256" key="1">
    <source>
        <dbReference type="SAM" id="MobiDB-lite"/>
    </source>
</evidence>
<dbReference type="InterPro" id="IPR003898">
    <property type="entry name" value="Borpert_toxA"/>
</dbReference>
<dbReference type="Pfam" id="PF02917">
    <property type="entry name" value="Pertussis_S1"/>
    <property type="match status" value="1"/>
</dbReference>
<name>A0A9X2EDR8_9NOCA</name>
<sequence length="854" mass="93489">MAARTIFERRHHNLFSAACARRVAALATALAVLVPAGDEAFAGPPPPASEDDYKSLFPPVHEMQDPTKRQIPRQVKVPKIVYRIDTRGPEEIFRDGFRVPGVGTNDSVLDHIWGHSTRAGGESAGEAANKKGTTNLVSTTSELNEVATQWLASQFSLEPGQRPWVYVIRPDENFYSVRITLDKLKDIGSAKEKESAELALQSVGYHYEWDARGGIRPERVHSAFQIDVIGNQLKHVKDSVRINPAFDRAFEPKANQAPLLNGTACAPAPTGRVKRSVADCTTEGPQERAPEPRQEGPENKATQEVPRPAANPDPEAELAAREAAAGKYFEELATKSGLNLVTAEGERLAPSQVRATFAGYERLQPPGRFAAPTEARAWASKAMSAGKISLGVLGVGAYGYGLYRVHATPGASWGDYVSAYTSIVPGVGCVTAAAADAARGRTDGWDTAECLLADALLWSGNPVAVAAGLGIHGGRLMSQWWHSKEAPSLEQFRQARADGWNKYLREFYAPKRLAALIEPTLLDHQAKQQLTRAGLINEYANHLAAAEQRFQARRSAASPGDTARSEKEWGAEQEKLRADLQKALDDGNKRAGIELDAAIRDRVSSTLRKEAAAYNEWFAKEHLVNTDGRWLHAGLDPVRNWWFNLTHKGSPDGSNTVEVHLNLVRSRLSAEVLPVPSAQDLAAGDLAAALQQAIRSKDGLNLRDAQDTALLTRHAERLRKAPKETHHAVSALHDPNPEPRLVVLMVEDSKKSAATATDQLAFAKEWRDVLEKDIAIVRSGEVSYELLDQNGKTIDIPLPSLSELEAHLRQAQRDIENAEKNAQEAERELRQEEATAQSSPSVPQKPKSRLRLPR</sequence>
<proteinExistence type="predicted"/>
<dbReference type="RefSeq" id="WP_251917971.1">
    <property type="nucleotide sequence ID" value="NZ_JAMRXG010000022.1"/>
</dbReference>
<feature type="region of interest" description="Disordered" evidence="1">
    <location>
        <begin position="276"/>
        <end position="316"/>
    </location>
</feature>
<feature type="region of interest" description="Disordered" evidence="1">
    <location>
        <begin position="812"/>
        <end position="854"/>
    </location>
</feature>
<evidence type="ECO:0000313" key="2">
    <source>
        <dbReference type="EMBL" id="MCM6778460.1"/>
    </source>
</evidence>
<evidence type="ECO:0000313" key="3">
    <source>
        <dbReference type="Proteomes" id="UP001139157"/>
    </source>
</evidence>
<keyword evidence="3" id="KW-1185">Reference proteome</keyword>
<feature type="region of interest" description="Disordered" evidence="1">
    <location>
        <begin position="553"/>
        <end position="572"/>
    </location>
</feature>
<dbReference type="Proteomes" id="UP001139157">
    <property type="component" value="Unassembled WGS sequence"/>
</dbReference>
<dbReference type="Gene3D" id="3.90.210.10">
    <property type="entry name" value="Heat-Labile Enterotoxin, subunit A"/>
    <property type="match status" value="1"/>
</dbReference>
<dbReference type="EMBL" id="JAMRXG010000022">
    <property type="protein sequence ID" value="MCM6778460.1"/>
    <property type="molecule type" value="Genomic_DNA"/>
</dbReference>
<reference evidence="2" key="1">
    <citation type="submission" date="2022-06" db="EMBL/GenBank/DDBJ databases">
        <title>Novel species in genus nocardia.</title>
        <authorList>
            <person name="Li F."/>
        </authorList>
    </citation>
    <scope>NUCLEOTIDE SEQUENCE</scope>
    <source>
        <strain evidence="2">CDC141</strain>
    </source>
</reference>